<dbReference type="CDD" id="cd16934">
    <property type="entry name" value="HATPase_RsbT-like"/>
    <property type="match status" value="1"/>
</dbReference>
<evidence type="ECO:0000313" key="11">
    <source>
        <dbReference type="Proteomes" id="UP000584867"/>
    </source>
</evidence>
<dbReference type="Gene3D" id="3.30.565.10">
    <property type="entry name" value="Histidine kinase-like ATPase, C-terminal domain"/>
    <property type="match status" value="2"/>
</dbReference>
<comment type="catalytic activity">
    <reaction evidence="1">
        <text>ATP + protein L-histidine = ADP + protein N-phospho-L-histidine.</text>
        <dbReference type="EC" id="2.7.13.3"/>
    </reaction>
</comment>
<dbReference type="Pfam" id="PF00072">
    <property type="entry name" value="Response_reg"/>
    <property type="match status" value="2"/>
</dbReference>
<dbReference type="CDD" id="cd00082">
    <property type="entry name" value="HisKA"/>
    <property type="match status" value="1"/>
</dbReference>
<gene>
    <name evidence="10" type="ORF">HDF15_001112</name>
</gene>
<dbReference type="SUPFAM" id="SSF47384">
    <property type="entry name" value="Homodimeric domain of signal transducing histidine kinase"/>
    <property type="match status" value="1"/>
</dbReference>
<evidence type="ECO:0000256" key="5">
    <source>
        <dbReference type="ARBA" id="ARBA00022777"/>
    </source>
</evidence>
<keyword evidence="5 10" id="KW-0418">Kinase</keyword>
<accession>A0A7W7ZMP5</accession>
<dbReference type="InterPro" id="IPR004358">
    <property type="entry name" value="Sig_transdc_His_kin-like_C"/>
</dbReference>
<dbReference type="PANTHER" id="PTHR43047:SF72">
    <property type="entry name" value="OSMOSENSING HISTIDINE PROTEIN KINASE SLN1"/>
    <property type="match status" value="1"/>
</dbReference>
<evidence type="ECO:0000256" key="4">
    <source>
        <dbReference type="ARBA" id="ARBA00022679"/>
    </source>
</evidence>
<evidence type="ECO:0000259" key="9">
    <source>
        <dbReference type="PROSITE" id="PS50110"/>
    </source>
</evidence>
<name>A0A7W7ZMP5_9BACT</name>
<dbReference type="GO" id="GO:0000155">
    <property type="term" value="F:phosphorelay sensor kinase activity"/>
    <property type="evidence" value="ECO:0007669"/>
    <property type="project" value="InterPro"/>
</dbReference>
<dbReference type="Gene3D" id="3.40.50.2300">
    <property type="match status" value="2"/>
</dbReference>
<evidence type="ECO:0000256" key="7">
    <source>
        <dbReference type="SAM" id="Coils"/>
    </source>
</evidence>
<reference evidence="10 11" key="1">
    <citation type="submission" date="2020-08" db="EMBL/GenBank/DDBJ databases">
        <title>Genomic Encyclopedia of Type Strains, Phase IV (KMG-V): Genome sequencing to study the core and pangenomes of soil and plant-associated prokaryotes.</title>
        <authorList>
            <person name="Whitman W."/>
        </authorList>
    </citation>
    <scope>NUCLEOTIDE SEQUENCE [LARGE SCALE GENOMIC DNA]</scope>
    <source>
        <strain evidence="10 11">X5P3</strain>
    </source>
</reference>
<dbReference type="PROSITE" id="PS50109">
    <property type="entry name" value="HIS_KIN"/>
    <property type="match status" value="1"/>
</dbReference>
<keyword evidence="7" id="KW-0175">Coiled coil</keyword>
<dbReference type="EC" id="2.7.13.3" evidence="2"/>
<dbReference type="Gene3D" id="1.10.287.130">
    <property type="match status" value="1"/>
</dbReference>
<protein>
    <recommendedName>
        <fullName evidence="2">histidine kinase</fullName>
        <ecNumber evidence="2">2.7.13.3</ecNumber>
    </recommendedName>
</protein>
<keyword evidence="10" id="KW-0238">DNA-binding</keyword>
<evidence type="ECO:0000256" key="1">
    <source>
        <dbReference type="ARBA" id="ARBA00000085"/>
    </source>
</evidence>
<dbReference type="GO" id="GO:0005886">
    <property type="term" value="C:plasma membrane"/>
    <property type="evidence" value="ECO:0007669"/>
    <property type="project" value="TreeGrafter"/>
</dbReference>
<dbReference type="SUPFAM" id="SSF55874">
    <property type="entry name" value="ATPase domain of HSP90 chaperone/DNA topoisomerase II/histidine kinase"/>
    <property type="match status" value="2"/>
</dbReference>
<dbReference type="Pfam" id="PF00512">
    <property type="entry name" value="HisKA"/>
    <property type="match status" value="1"/>
</dbReference>
<keyword evidence="4" id="KW-0808">Transferase</keyword>
<dbReference type="InterPro" id="IPR036890">
    <property type="entry name" value="HATPase_C_sf"/>
</dbReference>
<dbReference type="GO" id="GO:0003677">
    <property type="term" value="F:DNA binding"/>
    <property type="evidence" value="ECO:0007669"/>
    <property type="project" value="UniProtKB-KW"/>
</dbReference>
<dbReference type="PROSITE" id="PS50110">
    <property type="entry name" value="RESPONSE_REGULATORY"/>
    <property type="match status" value="2"/>
</dbReference>
<feature type="domain" description="Histidine kinase" evidence="8">
    <location>
        <begin position="228"/>
        <end position="447"/>
    </location>
</feature>
<feature type="coiled-coil region" evidence="7">
    <location>
        <begin position="163"/>
        <end position="207"/>
    </location>
</feature>
<feature type="domain" description="Response regulatory" evidence="9">
    <location>
        <begin position="467"/>
        <end position="578"/>
    </location>
</feature>
<evidence type="ECO:0000259" key="8">
    <source>
        <dbReference type="PROSITE" id="PS50109"/>
    </source>
</evidence>
<feature type="domain" description="Response regulatory" evidence="9">
    <location>
        <begin position="585"/>
        <end position="702"/>
    </location>
</feature>
<dbReference type="SMART" id="SM00388">
    <property type="entry name" value="HisKA"/>
    <property type="match status" value="1"/>
</dbReference>
<dbReference type="InterPro" id="IPR036097">
    <property type="entry name" value="HisK_dim/P_sf"/>
</dbReference>
<proteinExistence type="predicted"/>
<dbReference type="InterPro" id="IPR003594">
    <property type="entry name" value="HATPase_dom"/>
</dbReference>
<dbReference type="Pfam" id="PF13581">
    <property type="entry name" value="HATPase_c_2"/>
    <property type="match status" value="1"/>
</dbReference>
<dbReference type="SMART" id="SM00448">
    <property type="entry name" value="REC"/>
    <property type="match status" value="2"/>
</dbReference>
<evidence type="ECO:0000256" key="6">
    <source>
        <dbReference type="PROSITE-ProRule" id="PRU00169"/>
    </source>
</evidence>
<evidence type="ECO:0000256" key="3">
    <source>
        <dbReference type="ARBA" id="ARBA00022553"/>
    </source>
</evidence>
<dbReference type="GO" id="GO:0009927">
    <property type="term" value="F:histidine phosphotransfer kinase activity"/>
    <property type="evidence" value="ECO:0007669"/>
    <property type="project" value="TreeGrafter"/>
</dbReference>
<sequence length="709" mass="77665">MDETFKFPLLTIPLRHDRHVVQARQRARDVAALLGFEHQDQIRLATAASELARNAFRYAESGAVDFSVTNADPQVFVISVTDKGAGIPNLAEILDGRYVSKTGLGMGLIGTKRLMDHFHIASDSMGTRVECGKALPATAPAVNAASIKAISAKLAGGTAADPFDEIERQNQELLKTLAELKEKQDQLADLNQELEDTNRGVVALYAELEQHADDLRKVSDLKTSFLSNLSHEFRTPLNSISSLSRLLLGRTDGELSEEQEKQVLYIQHSASELSELVNDLLDLAKVEAGKIDVKPRHFEVNDFFGALRGMLKPLLAGNSLELIFDAAADLPTLYTDEGKVSQILRNLIANALKFTRKGHIRVTAEIEDGGWIAFRVADTGIGILPEDQERIFEEFTQIEGEMQSQVKGTGLGLPLSRRLAELLGGSLNVESESGQGSTFTARIPAHFGKTEIEPLAPLLDQEATGAPILFIEDNRETSFVHQSSLKNSNYRTVFVANIPESRAAMKQMSPSLVVLDRLIDQKDCLYYIEELRSQGYSGPILVVSVVDDAKSAIEAGADAFLAKPVPPFNLLNVVRELIEGAPSKTILLVDDDEVTRYLVGGALAKVGYRILEAHGGREALRLIKDETPDAVVLDITMPDMNGFEVLREMRKSLASKTIPVIVHSSRELSNQDRKLLLDSFTFFYPKQAFSGEGGPRGLLQVLESTGIGL</sequence>
<keyword evidence="3 6" id="KW-0597">Phosphoprotein</keyword>
<dbReference type="InterPro" id="IPR001789">
    <property type="entry name" value="Sig_transdc_resp-reg_receiver"/>
</dbReference>
<evidence type="ECO:0000256" key="2">
    <source>
        <dbReference type="ARBA" id="ARBA00012438"/>
    </source>
</evidence>
<dbReference type="Pfam" id="PF02518">
    <property type="entry name" value="HATPase_c"/>
    <property type="match status" value="1"/>
</dbReference>
<feature type="modified residue" description="4-aspartylphosphate" evidence="6">
    <location>
        <position position="516"/>
    </location>
</feature>
<dbReference type="SUPFAM" id="SSF52172">
    <property type="entry name" value="CheY-like"/>
    <property type="match status" value="2"/>
</dbReference>
<dbReference type="CDD" id="cd16922">
    <property type="entry name" value="HATPase_EvgS-ArcB-TorS-like"/>
    <property type="match status" value="1"/>
</dbReference>
<comment type="caution">
    <text evidence="10">The sequence shown here is derived from an EMBL/GenBank/DDBJ whole genome shotgun (WGS) entry which is preliminary data.</text>
</comment>
<dbReference type="SMART" id="SM00387">
    <property type="entry name" value="HATPase_c"/>
    <property type="match status" value="2"/>
</dbReference>
<dbReference type="Proteomes" id="UP000584867">
    <property type="component" value="Unassembled WGS sequence"/>
</dbReference>
<feature type="modified residue" description="4-aspartylphosphate" evidence="6">
    <location>
        <position position="634"/>
    </location>
</feature>
<dbReference type="InterPro" id="IPR003661">
    <property type="entry name" value="HisK_dim/P_dom"/>
</dbReference>
<dbReference type="CDD" id="cd00156">
    <property type="entry name" value="REC"/>
    <property type="match status" value="1"/>
</dbReference>
<dbReference type="RefSeq" id="WP_184253466.1">
    <property type="nucleotide sequence ID" value="NZ_JACHIO010000004.1"/>
</dbReference>
<dbReference type="PANTHER" id="PTHR43047">
    <property type="entry name" value="TWO-COMPONENT HISTIDINE PROTEIN KINASE"/>
    <property type="match status" value="1"/>
</dbReference>
<dbReference type="PRINTS" id="PR00344">
    <property type="entry name" value="BCTRLSENSOR"/>
</dbReference>
<dbReference type="EMBL" id="JACHIO010000004">
    <property type="protein sequence ID" value="MBB5062775.1"/>
    <property type="molecule type" value="Genomic_DNA"/>
</dbReference>
<dbReference type="InterPro" id="IPR005467">
    <property type="entry name" value="His_kinase_dom"/>
</dbReference>
<dbReference type="InterPro" id="IPR011006">
    <property type="entry name" value="CheY-like_superfamily"/>
</dbReference>
<dbReference type="AlphaFoldDB" id="A0A7W7ZMP5"/>
<evidence type="ECO:0000313" key="10">
    <source>
        <dbReference type="EMBL" id="MBB5062775.1"/>
    </source>
</evidence>
<organism evidence="10 11">
    <name type="scientific">Granulicella mallensis</name>
    <dbReference type="NCBI Taxonomy" id="940614"/>
    <lineage>
        <taxon>Bacteria</taxon>
        <taxon>Pseudomonadati</taxon>
        <taxon>Acidobacteriota</taxon>
        <taxon>Terriglobia</taxon>
        <taxon>Terriglobales</taxon>
        <taxon>Acidobacteriaceae</taxon>
        <taxon>Granulicella</taxon>
    </lineage>
</organism>